<dbReference type="EMBL" id="BOPD01000026">
    <property type="protein sequence ID" value="GIJ35032.1"/>
    <property type="molecule type" value="Genomic_DNA"/>
</dbReference>
<reference evidence="1" key="1">
    <citation type="submission" date="2021-01" db="EMBL/GenBank/DDBJ databases">
        <title>Whole genome shotgun sequence of Verrucosispora sediminis NBRC 107745.</title>
        <authorList>
            <person name="Komaki H."/>
            <person name="Tamura T."/>
        </authorList>
    </citation>
    <scope>NUCLEOTIDE SEQUENCE</scope>
    <source>
        <strain evidence="1">NBRC 107745</strain>
    </source>
</reference>
<evidence type="ECO:0000313" key="1">
    <source>
        <dbReference type="EMBL" id="GIJ35032.1"/>
    </source>
</evidence>
<keyword evidence="2" id="KW-1185">Reference proteome</keyword>
<gene>
    <name evidence="1" type="ORF">Vse01_41800</name>
</gene>
<sequence length="80" mass="9014">MFVNEFGLIVVARTSGNGRVDRRGHLRLPLAVRRRCGIVTGDRVLVTANRQRNELLVIPMAAVDAMVVLYRQPDDSQARR</sequence>
<organism evidence="1 2">
    <name type="scientific">Micromonospora sediminimaris</name>
    <dbReference type="NCBI Taxonomy" id="547162"/>
    <lineage>
        <taxon>Bacteria</taxon>
        <taxon>Bacillati</taxon>
        <taxon>Actinomycetota</taxon>
        <taxon>Actinomycetes</taxon>
        <taxon>Micromonosporales</taxon>
        <taxon>Micromonosporaceae</taxon>
        <taxon>Micromonospora</taxon>
    </lineage>
</organism>
<name>A0A9W5UT14_9ACTN</name>
<dbReference type="SUPFAM" id="SSF89447">
    <property type="entry name" value="AbrB/MazE/MraZ-like"/>
    <property type="match status" value="1"/>
</dbReference>
<comment type="caution">
    <text evidence="1">The sequence shown here is derived from an EMBL/GenBank/DDBJ whole genome shotgun (WGS) entry which is preliminary data.</text>
</comment>
<dbReference type="InterPro" id="IPR037914">
    <property type="entry name" value="SpoVT-AbrB_sf"/>
</dbReference>
<dbReference type="AlphaFoldDB" id="A0A9W5UT14"/>
<accession>A0A9W5UT14</accession>
<protein>
    <submittedName>
        <fullName evidence="1">Uncharacterized protein</fullName>
    </submittedName>
</protein>
<proteinExistence type="predicted"/>
<evidence type="ECO:0000313" key="2">
    <source>
        <dbReference type="Proteomes" id="UP000607311"/>
    </source>
</evidence>
<dbReference type="Proteomes" id="UP000607311">
    <property type="component" value="Unassembled WGS sequence"/>
</dbReference>